<gene>
    <name evidence="1" type="ORF">JR347_10785</name>
</gene>
<dbReference type="Proteomes" id="UP000662783">
    <property type="component" value="Chromosome"/>
</dbReference>
<keyword evidence="2" id="KW-1185">Reference proteome</keyword>
<evidence type="ECO:0000313" key="1">
    <source>
        <dbReference type="EMBL" id="QSE96102.1"/>
    </source>
</evidence>
<dbReference type="RefSeq" id="WP_205720615.1">
    <property type="nucleotide sequence ID" value="NZ_CP070608.1"/>
</dbReference>
<organism evidence="1 2">
    <name type="scientific">Fulvivirga lutea</name>
    <dbReference type="NCBI Taxonomy" id="2810512"/>
    <lineage>
        <taxon>Bacteria</taxon>
        <taxon>Pseudomonadati</taxon>
        <taxon>Bacteroidota</taxon>
        <taxon>Cytophagia</taxon>
        <taxon>Cytophagales</taxon>
        <taxon>Fulvivirgaceae</taxon>
        <taxon>Fulvivirga</taxon>
    </lineage>
</organism>
<reference evidence="1" key="1">
    <citation type="submission" date="2021-02" db="EMBL/GenBank/DDBJ databases">
        <title>Fulvivirga sp. S481 isolated from sea water.</title>
        <authorList>
            <person name="Bae S.S."/>
            <person name="Baek K."/>
        </authorList>
    </citation>
    <scope>NUCLEOTIDE SEQUENCE</scope>
    <source>
        <strain evidence="1">S481</strain>
    </source>
</reference>
<proteinExistence type="predicted"/>
<dbReference type="KEGG" id="fuv:JR347_10785"/>
<name>A0A975A053_9BACT</name>
<protein>
    <submittedName>
        <fullName evidence="1">Uncharacterized protein</fullName>
    </submittedName>
</protein>
<sequence>MQILEKELDNELSLAENEEVVIQGFMDRYDVDYEEAKEIFEETKKFLELASDMSQEGQSLFVDKPLLIIDEMWHTFILHTKQYMQFCLGKFNRFIHHVPTSNKEKMALNERLSTNPSLVLQEQEEKLKDQYSRIYDKFGADTLLKWYETWPTKYTPEYIGKIKKAV</sequence>
<dbReference type="AlphaFoldDB" id="A0A975A053"/>
<dbReference type="EMBL" id="CP070608">
    <property type="protein sequence ID" value="QSE96102.1"/>
    <property type="molecule type" value="Genomic_DNA"/>
</dbReference>
<accession>A0A975A053</accession>
<evidence type="ECO:0000313" key="2">
    <source>
        <dbReference type="Proteomes" id="UP000662783"/>
    </source>
</evidence>